<evidence type="ECO:0000313" key="2">
    <source>
        <dbReference type="EMBL" id="GAJ14204.1"/>
    </source>
</evidence>
<sequence>VKSKPPYNSPLKGETSKQTEEAKELFDLWNSLGVIKHRKLTGQMMRALRATLRDFSTTDVSQAMKNYATILHDDSCFFKYRWTLKDFLKRGLEKFLDLEVALNNYRKKAGAGASKGQQLSTTKELKEGWKQK</sequence>
<dbReference type="AlphaFoldDB" id="X1U9N9"/>
<accession>X1U9N9</accession>
<dbReference type="EMBL" id="BARW01031215">
    <property type="protein sequence ID" value="GAJ14204.1"/>
    <property type="molecule type" value="Genomic_DNA"/>
</dbReference>
<feature type="region of interest" description="Disordered" evidence="1">
    <location>
        <begin position="108"/>
        <end position="132"/>
    </location>
</feature>
<organism evidence="2">
    <name type="scientific">marine sediment metagenome</name>
    <dbReference type="NCBI Taxonomy" id="412755"/>
    <lineage>
        <taxon>unclassified sequences</taxon>
        <taxon>metagenomes</taxon>
        <taxon>ecological metagenomes</taxon>
    </lineage>
</organism>
<evidence type="ECO:0000256" key="1">
    <source>
        <dbReference type="SAM" id="MobiDB-lite"/>
    </source>
</evidence>
<feature type="compositionally biased region" description="Basic and acidic residues" evidence="1">
    <location>
        <begin position="123"/>
        <end position="132"/>
    </location>
</feature>
<name>X1U9N9_9ZZZZ</name>
<gene>
    <name evidence="2" type="ORF">S12H4_49707</name>
</gene>
<proteinExistence type="predicted"/>
<feature type="non-terminal residue" evidence="2">
    <location>
        <position position="1"/>
    </location>
</feature>
<reference evidence="2" key="1">
    <citation type="journal article" date="2014" name="Front. Microbiol.">
        <title>High frequency of phylogenetically diverse reductive dehalogenase-homologous genes in deep subseafloor sedimentary metagenomes.</title>
        <authorList>
            <person name="Kawai M."/>
            <person name="Futagami T."/>
            <person name="Toyoda A."/>
            <person name="Takaki Y."/>
            <person name="Nishi S."/>
            <person name="Hori S."/>
            <person name="Arai W."/>
            <person name="Tsubouchi T."/>
            <person name="Morono Y."/>
            <person name="Uchiyama I."/>
            <person name="Ito T."/>
            <person name="Fujiyama A."/>
            <person name="Inagaki F."/>
            <person name="Takami H."/>
        </authorList>
    </citation>
    <scope>NUCLEOTIDE SEQUENCE</scope>
    <source>
        <strain evidence="2">Expedition CK06-06</strain>
    </source>
</reference>
<comment type="caution">
    <text evidence="2">The sequence shown here is derived from an EMBL/GenBank/DDBJ whole genome shotgun (WGS) entry which is preliminary data.</text>
</comment>
<protein>
    <submittedName>
        <fullName evidence="2">Uncharacterized protein</fullName>
    </submittedName>
</protein>